<gene>
    <name evidence="1" type="ORF">GA0070612_3946</name>
</gene>
<organism evidence="1 2">
    <name type="scientific">Micromonospora chokoriensis</name>
    <dbReference type="NCBI Taxonomy" id="356851"/>
    <lineage>
        <taxon>Bacteria</taxon>
        <taxon>Bacillati</taxon>
        <taxon>Actinomycetota</taxon>
        <taxon>Actinomycetes</taxon>
        <taxon>Micromonosporales</taxon>
        <taxon>Micromonosporaceae</taxon>
        <taxon>Micromonospora</taxon>
    </lineage>
</organism>
<dbReference type="AlphaFoldDB" id="A0A1C4XTL6"/>
<evidence type="ECO:0000313" key="2">
    <source>
        <dbReference type="Proteomes" id="UP000198224"/>
    </source>
</evidence>
<name>A0A1C4XTL6_9ACTN</name>
<dbReference type="EMBL" id="LT607409">
    <property type="protein sequence ID" value="SCF11859.1"/>
    <property type="molecule type" value="Genomic_DNA"/>
</dbReference>
<evidence type="ECO:0000313" key="1">
    <source>
        <dbReference type="EMBL" id="SCF11859.1"/>
    </source>
</evidence>
<accession>A0A1C4XTL6</accession>
<keyword evidence="2" id="KW-1185">Reference proteome</keyword>
<protein>
    <submittedName>
        <fullName evidence="1">Uncharacterized protein</fullName>
    </submittedName>
</protein>
<dbReference type="Proteomes" id="UP000198224">
    <property type="component" value="Chromosome I"/>
</dbReference>
<proteinExistence type="predicted"/>
<reference evidence="2" key="1">
    <citation type="submission" date="2016-06" db="EMBL/GenBank/DDBJ databases">
        <authorList>
            <person name="Varghese N."/>
            <person name="Submissions Spin"/>
        </authorList>
    </citation>
    <scope>NUCLEOTIDE SEQUENCE [LARGE SCALE GENOMIC DNA]</scope>
    <source>
        <strain evidence="2">DSM 45160</strain>
    </source>
</reference>
<sequence length="72" mass="7533">MPGPAGKRNEHRYPDAAAIRAGLLPRPVVILYGRLSGGRCGPHPTGHRRLPVVRAGMVESRVAPSAGDSAVV</sequence>